<reference evidence="7 8" key="1">
    <citation type="journal article" date="2017" name="Curr. Biol.">
        <title>Genome architecture and evolution of a unichromosomal asexual nematode.</title>
        <authorList>
            <person name="Fradin H."/>
            <person name="Zegar C."/>
            <person name="Gutwein M."/>
            <person name="Lucas J."/>
            <person name="Kovtun M."/>
            <person name="Corcoran D."/>
            <person name="Baugh L.R."/>
            <person name="Kiontke K."/>
            <person name="Gunsalus K."/>
            <person name="Fitch D.H."/>
            <person name="Piano F."/>
        </authorList>
    </citation>
    <scope>NUCLEOTIDE SEQUENCE [LARGE SCALE GENOMIC DNA]</scope>
    <source>
        <strain evidence="7">PF1309</strain>
    </source>
</reference>
<dbReference type="GO" id="GO:0003682">
    <property type="term" value="F:chromatin binding"/>
    <property type="evidence" value="ECO:0007669"/>
    <property type="project" value="TreeGrafter"/>
</dbReference>
<dbReference type="GO" id="GO:0006281">
    <property type="term" value="P:DNA repair"/>
    <property type="evidence" value="ECO:0007669"/>
    <property type="project" value="UniProtKB-KW"/>
</dbReference>
<dbReference type="GO" id="GO:0031297">
    <property type="term" value="P:replication fork processing"/>
    <property type="evidence" value="ECO:0007669"/>
    <property type="project" value="TreeGrafter"/>
</dbReference>
<dbReference type="OrthoDB" id="1872155at2759"/>
<dbReference type="InterPro" id="IPR029003">
    <property type="entry name" value="CENP-S/Mhf1"/>
</dbReference>
<dbReference type="GO" id="GO:0071821">
    <property type="term" value="C:FANCM-MHF complex"/>
    <property type="evidence" value="ECO:0007669"/>
    <property type="project" value="InterPro"/>
</dbReference>
<sequence length="278" mass="30976">MKRKRMENGEEEIDDGQQPCSSKAGNDGTNQAKRTNKGKDKEDGNEEKVTKEQTDLMKVLHLGVIRTADDVRTHIKNTKGIDVEFDPKMQASIAALVRDVITQRWAPDLIAFAGHAKRSRVTTADVNLLMRGNEPLMNLVQHRAGLNVKEKTEIKIKRRSRAAELQANGEPSERRKRLSMEEIIARAAAHLADDDSDDSDDDRHRATPEDPSVPEPPLRDDSFDLTTLPHSNTPNLDQPRLPTTSTPLASDHPQPKTPMMNNGLNPVTPITGTTFIDF</sequence>
<dbReference type="InterPro" id="IPR009072">
    <property type="entry name" value="Histone-fold"/>
</dbReference>
<keyword evidence="4" id="KW-0238">DNA-binding</keyword>
<dbReference type="EMBL" id="LIAE01006443">
    <property type="protein sequence ID" value="PAV89537.1"/>
    <property type="molecule type" value="Genomic_DNA"/>
</dbReference>
<accession>A0A2A2LU85</accession>
<evidence type="ECO:0000256" key="2">
    <source>
        <dbReference type="ARBA" id="ARBA00016400"/>
    </source>
</evidence>
<evidence type="ECO:0000313" key="7">
    <source>
        <dbReference type="EMBL" id="PAV89537.1"/>
    </source>
</evidence>
<protein>
    <recommendedName>
        <fullName evidence="2">Centromere protein S</fullName>
    </recommendedName>
</protein>
<feature type="compositionally biased region" description="Basic and acidic residues" evidence="6">
    <location>
        <begin position="37"/>
        <end position="52"/>
    </location>
</feature>
<evidence type="ECO:0000256" key="3">
    <source>
        <dbReference type="ARBA" id="ARBA00022763"/>
    </source>
</evidence>
<dbReference type="Pfam" id="PF15630">
    <property type="entry name" value="CENP-S"/>
    <property type="match status" value="1"/>
</dbReference>
<evidence type="ECO:0000313" key="8">
    <source>
        <dbReference type="Proteomes" id="UP000218231"/>
    </source>
</evidence>
<evidence type="ECO:0000256" key="6">
    <source>
        <dbReference type="SAM" id="MobiDB-lite"/>
    </source>
</evidence>
<dbReference type="GO" id="GO:0003677">
    <property type="term" value="F:DNA binding"/>
    <property type="evidence" value="ECO:0007669"/>
    <property type="project" value="UniProtKB-KW"/>
</dbReference>
<keyword evidence="5" id="KW-0234">DNA repair</keyword>
<feature type="region of interest" description="Disordered" evidence="6">
    <location>
        <begin position="190"/>
        <end position="268"/>
    </location>
</feature>
<dbReference type="PANTHER" id="PTHR22980:SF0">
    <property type="entry name" value="CENTROMERE PROTEIN S"/>
    <property type="match status" value="1"/>
</dbReference>
<evidence type="ECO:0000256" key="4">
    <source>
        <dbReference type="ARBA" id="ARBA00023125"/>
    </source>
</evidence>
<dbReference type="AlphaFoldDB" id="A0A2A2LU85"/>
<dbReference type="Proteomes" id="UP000218231">
    <property type="component" value="Unassembled WGS sequence"/>
</dbReference>
<dbReference type="GO" id="GO:0046982">
    <property type="term" value="F:protein heterodimerization activity"/>
    <property type="evidence" value="ECO:0007669"/>
    <property type="project" value="InterPro"/>
</dbReference>
<evidence type="ECO:0000256" key="5">
    <source>
        <dbReference type="ARBA" id="ARBA00023204"/>
    </source>
</evidence>
<dbReference type="CDD" id="cd22919">
    <property type="entry name" value="HFD_CENP-S"/>
    <property type="match status" value="1"/>
</dbReference>
<comment type="similarity">
    <text evidence="1">Belongs to the TAF9 family. CENP-S/MHF1 subfamily.</text>
</comment>
<feature type="compositionally biased region" description="Polar residues" evidence="6">
    <location>
        <begin position="259"/>
        <end position="268"/>
    </location>
</feature>
<evidence type="ECO:0000256" key="1">
    <source>
        <dbReference type="ARBA" id="ARBA00006612"/>
    </source>
</evidence>
<keyword evidence="3" id="KW-0227">DNA damage</keyword>
<feature type="region of interest" description="Disordered" evidence="6">
    <location>
        <begin position="1"/>
        <end position="52"/>
    </location>
</feature>
<keyword evidence="8" id="KW-1185">Reference proteome</keyword>
<dbReference type="STRING" id="2018661.A0A2A2LU85"/>
<organism evidence="7 8">
    <name type="scientific">Diploscapter pachys</name>
    <dbReference type="NCBI Taxonomy" id="2018661"/>
    <lineage>
        <taxon>Eukaryota</taxon>
        <taxon>Metazoa</taxon>
        <taxon>Ecdysozoa</taxon>
        <taxon>Nematoda</taxon>
        <taxon>Chromadorea</taxon>
        <taxon>Rhabditida</taxon>
        <taxon>Rhabditina</taxon>
        <taxon>Rhabditomorpha</taxon>
        <taxon>Rhabditoidea</taxon>
        <taxon>Rhabditidae</taxon>
        <taxon>Diploscapter</taxon>
    </lineage>
</organism>
<feature type="compositionally biased region" description="Polar residues" evidence="6">
    <location>
        <begin position="18"/>
        <end position="33"/>
    </location>
</feature>
<gene>
    <name evidence="7" type="ORF">WR25_11037</name>
</gene>
<dbReference type="GO" id="GO:0000712">
    <property type="term" value="P:resolution of meiotic recombination intermediates"/>
    <property type="evidence" value="ECO:0007669"/>
    <property type="project" value="TreeGrafter"/>
</dbReference>
<feature type="compositionally biased region" description="Polar residues" evidence="6">
    <location>
        <begin position="224"/>
        <end position="248"/>
    </location>
</feature>
<proteinExistence type="inferred from homology"/>
<dbReference type="Gene3D" id="1.10.20.10">
    <property type="entry name" value="Histone, subunit A"/>
    <property type="match status" value="1"/>
</dbReference>
<dbReference type="PANTHER" id="PTHR22980">
    <property type="entry name" value="CORTISTATIN"/>
    <property type="match status" value="1"/>
</dbReference>
<name>A0A2A2LU85_9BILA</name>
<comment type="caution">
    <text evidence="7">The sequence shown here is derived from an EMBL/GenBank/DDBJ whole genome shotgun (WGS) entry which is preliminary data.</text>
</comment>